<comment type="caution">
    <text evidence="1">The sequence shown here is derived from an EMBL/GenBank/DDBJ whole genome shotgun (WGS) entry which is preliminary data.</text>
</comment>
<reference evidence="1" key="1">
    <citation type="submission" date="2022-10" db="EMBL/GenBank/DDBJ databases">
        <title>Two novel species of Flavobacterium.</title>
        <authorList>
            <person name="Liu Q."/>
            <person name="Xin Y.-H."/>
        </authorList>
    </citation>
    <scope>NUCLEOTIDE SEQUENCE</scope>
    <source>
        <strain evidence="1">LS1R49</strain>
    </source>
</reference>
<dbReference type="AlphaFoldDB" id="A0A9X2ZEA1"/>
<dbReference type="Pfam" id="PF06996">
    <property type="entry name" value="T6SS_TssG"/>
    <property type="match status" value="1"/>
</dbReference>
<dbReference type="InterPro" id="IPR010732">
    <property type="entry name" value="T6SS_TssG-like"/>
</dbReference>
<accession>A0A9X2ZEA1</accession>
<evidence type="ECO:0008006" key="3">
    <source>
        <dbReference type="Google" id="ProtNLM"/>
    </source>
</evidence>
<dbReference type="EMBL" id="JAOZEW010000003">
    <property type="protein sequence ID" value="MCV9926942.1"/>
    <property type="molecule type" value="Genomic_DNA"/>
</dbReference>
<gene>
    <name evidence="1" type="ORF">OIU83_04735</name>
</gene>
<organism evidence="1 2">
    <name type="scientific">Flavobacterium shii</name>
    <dbReference type="NCBI Taxonomy" id="2987687"/>
    <lineage>
        <taxon>Bacteria</taxon>
        <taxon>Pseudomonadati</taxon>
        <taxon>Bacteroidota</taxon>
        <taxon>Flavobacteriia</taxon>
        <taxon>Flavobacteriales</taxon>
        <taxon>Flavobacteriaceae</taxon>
        <taxon>Flavobacterium</taxon>
    </lineage>
</organism>
<evidence type="ECO:0000313" key="1">
    <source>
        <dbReference type="EMBL" id="MCV9926942.1"/>
    </source>
</evidence>
<sequence length="331" mass="38494">MTNIFNCATSGQEELMKMQRKNKQSLESLVKEIENISYDIRAEIIANELIESSTVVSEEIIISNQGQFSRAYRSDILGATIQDDSYDKQEYLNILLSRDSIYDALPEGFVHSLSENNTDKSVRQMIKEHKHQKKQEAEARNFFVPFENEIFHYRTKIESVERDFLYKLNGSKPLEFFYDFWGLPHIYPAVLVSKFIQLLPYAYKIVGDIDLACSCLSSIIEEKVQYKITSSKEYSEESEQINLGENRLGVDFICGNNYMDYSMNVTIEIGPITNKPFEDYIHNGGIKKFIDCFYEHFFPMEVELKTILLMNQETEAFNFSKQPVLGYTTRI</sequence>
<proteinExistence type="predicted"/>
<keyword evidence="2" id="KW-1185">Reference proteome</keyword>
<name>A0A9X2ZEA1_9FLAO</name>
<evidence type="ECO:0000313" key="2">
    <source>
        <dbReference type="Proteomes" id="UP001151079"/>
    </source>
</evidence>
<protein>
    <recommendedName>
        <fullName evidence="3">Type VI secretion, VasB, ImpH, VC_A0111</fullName>
    </recommendedName>
</protein>
<dbReference type="Proteomes" id="UP001151079">
    <property type="component" value="Unassembled WGS sequence"/>
</dbReference>